<keyword evidence="1 3" id="KW-0853">WD repeat</keyword>
<dbReference type="InterPro" id="IPR019775">
    <property type="entry name" value="WD40_repeat_CS"/>
</dbReference>
<dbReference type="GO" id="GO:0005737">
    <property type="term" value="C:cytoplasm"/>
    <property type="evidence" value="ECO:0007669"/>
    <property type="project" value="TreeGrafter"/>
</dbReference>
<dbReference type="Proteomes" id="UP000274131">
    <property type="component" value="Unassembled WGS sequence"/>
</dbReference>
<dbReference type="OrthoDB" id="338622at2759"/>
<dbReference type="Pfam" id="PF00400">
    <property type="entry name" value="WD40"/>
    <property type="match status" value="3"/>
</dbReference>
<evidence type="ECO:0000256" key="1">
    <source>
        <dbReference type="ARBA" id="ARBA00022574"/>
    </source>
</evidence>
<keyword evidence="2" id="KW-0677">Repeat</keyword>
<sequence>MASAQTSSGLIVPVVLWGKKPPKNRISCVRPLPNGKTIITGSVDGEIVLWDKAENGKLMARMMLVGQESRINCIAPTTVSSKSTRFVSASADRLLSLWDSVDGRNIDNVVSNYVHLQITPYVKFLSQIFLNNYLVECVLSFIWLVFQREYSEIVVIDPQDLNVIFTLSSRVEPDWISAIGFIRPTDSNDSLIGVSVGGMMKVWKLTDIDKKDASNVIYEDESKSVKASLANAISWDISNRYAILVVTMNSWQVFDLVDMNRLFIQKSQEPLCGGAMIDASRVAIATSSGYIQLFQLPRSGLTGPDIVKQYGSPAEDIAGKNEPFVYAMLRGTPSDFAWPSRMLYFFNKEETASGSVCTAYRADISGNLSVWNIPKFSDDKVAKHATKALVFKPDVETSLSETWSSLERPPHNIFDTQEECPLTATLYIGEQSRLVLGRRDGVILIMYACEAVSKQLLEVESSGDVSCRRLMGHKAAVTCFLYPHEEHPRYDMQFLISGSADFSVIVWNINTGTRLHRFCVQGGPILKLFVPPANCNARVLHTVCSVAGDNSAALLSLKENKCILLASRQLFPIVDVRWRPLDDFLLLKCEDNTVYVWQIDTASLERVVKGIVSEEILFGCEEQLRGDECNEEAGASQAVQMIRAVRYRNIDAIRKIAMGERDKTVDATEREIEMPSPMSVTPLNRTPNAPHVVFFNIDSLIIGLLTSSMASQSDGSVESKSLSTILQGKQGDNRLLQQRIMWSTETNLYMDVAILCMSLLHAWTMDDDLDRVCQKKLKMSKPAVPLSFGLVSRQGTLSLMLPRPVEKDDKKAKKNSFEFFASRIHWSISGSLTTIHLLTVISIANTLMSLRGSSLESSKKKTIARKSSVRSSASDIAGTESQLKQGWSLLAALHCCLLPDHVRSKGSYCAPRIELLARSSIGFDRIESRPDA</sequence>
<keyword evidence="5" id="KW-1185">Reference proteome</keyword>
<dbReference type="SUPFAM" id="SSF50978">
    <property type="entry name" value="WD40 repeat-like"/>
    <property type="match status" value="1"/>
</dbReference>
<dbReference type="PANTHER" id="PTHR44099">
    <property type="entry name" value="RABCONNECTIN-3B, ISOFORM A"/>
    <property type="match status" value="1"/>
</dbReference>
<gene>
    <name evidence="4" type="ORF">EVEC_LOCUS3991</name>
</gene>
<dbReference type="InterPro" id="IPR036322">
    <property type="entry name" value="WD40_repeat_dom_sf"/>
</dbReference>
<name>A0A0N4V2P6_ENTVE</name>
<dbReference type="Gene3D" id="2.130.10.10">
    <property type="entry name" value="YVTN repeat-like/Quinoprotein amine dehydrogenase"/>
    <property type="match status" value="2"/>
</dbReference>
<evidence type="ECO:0000313" key="6">
    <source>
        <dbReference type="WBParaSite" id="EVEC_0000428301-mRNA-1"/>
    </source>
</evidence>
<proteinExistence type="predicted"/>
<dbReference type="EMBL" id="UXUI01007733">
    <property type="protein sequence ID" value="VDD89196.1"/>
    <property type="molecule type" value="Genomic_DNA"/>
</dbReference>
<evidence type="ECO:0000313" key="5">
    <source>
        <dbReference type="Proteomes" id="UP000274131"/>
    </source>
</evidence>
<feature type="repeat" description="WD" evidence="3">
    <location>
        <begin position="470"/>
        <end position="517"/>
    </location>
</feature>
<dbReference type="InterPro" id="IPR015943">
    <property type="entry name" value="WD40/YVTN_repeat-like_dom_sf"/>
</dbReference>
<dbReference type="SMART" id="SM00320">
    <property type="entry name" value="WD40"/>
    <property type="match status" value="5"/>
</dbReference>
<evidence type="ECO:0000313" key="4">
    <source>
        <dbReference type="EMBL" id="VDD89196.1"/>
    </source>
</evidence>
<dbReference type="PROSITE" id="PS50082">
    <property type="entry name" value="WD_REPEATS_2"/>
    <property type="match status" value="2"/>
</dbReference>
<dbReference type="PANTHER" id="PTHR44099:SF4">
    <property type="entry name" value="RABCONNECTIN-3B, ISOFORM A"/>
    <property type="match status" value="1"/>
</dbReference>
<evidence type="ECO:0000256" key="3">
    <source>
        <dbReference type="PROSITE-ProRule" id="PRU00221"/>
    </source>
</evidence>
<accession>A0A0N4V2P6</accession>
<evidence type="ECO:0000256" key="2">
    <source>
        <dbReference type="ARBA" id="ARBA00022737"/>
    </source>
</evidence>
<dbReference type="InterPro" id="IPR049916">
    <property type="entry name" value="WDR72-like"/>
</dbReference>
<dbReference type="PROSITE" id="PS00678">
    <property type="entry name" value="WD_REPEATS_1"/>
    <property type="match status" value="1"/>
</dbReference>
<dbReference type="AlphaFoldDB" id="A0A0N4V2P6"/>
<protein>
    <submittedName>
        <fullName evidence="6">WD_REPEATS_REGION domain-containing protein</fullName>
    </submittedName>
</protein>
<reference evidence="6" key="1">
    <citation type="submission" date="2017-02" db="UniProtKB">
        <authorList>
            <consortium name="WormBaseParasite"/>
        </authorList>
    </citation>
    <scope>IDENTIFICATION</scope>
</reference>
<feature type="repeat" description="WD" evidence="3">
    <location>
        <begin position="33"/>
        <end position="51"/>
    </location>
</feature>
<dbReference type="InterPro" id="IPR001680">
    <property type="entry name" value="WD40_rpt"/>
</dbReference>
<dbReference type="WBParaSite" id="EVEC_0000428301-mRNA-1">
    <property type="protein sequence ID" value="EVEC_0000428301-mRNA-1"/>
    <property type="gene ID" value="EVEC_0000428301"/>
</dbReference>
<reference evidence="4 5" key="2">
    <citation type="submission" date="2018-10" db="EMBL/GenBank/DDBJ databases">
        <authorList>
            <consortium name="Pathogen Informatics"/>
        </authorList>
    </citation>
    <scope>NUCLEOTIDE SEQUENCE [LARGE SCALE GENOMIC DNA]</scope>
</reference>
<organism evidence="6">
    <name type="scientific">Enterobius vermicularis</name>
    <name type="common">Human pinworm</name>
    <dbReference type="NCBI Taxonomy" id="51028"/>
    <lineage>
        <taxon>Eukaryota</taxon>
        <taxon>Metazoa</taxon>
        <taxon>Ecdysozoa</taxon>
        <taxon>Nematoda</taxon>
        <taxon>Chromadorea</taxon>
        <taxon>Rhabditida</taxon>
        <taxon>Spirurina</taxon>
        <taxon>Oxyuridomorpha</taxon>
        <taxon>Oxyuroidea</taxon>
        <taxon>Oxyuridae</taxon>
        <taxon>Enterobius</taxon>
    </lineage>
</organism>
<dbReference type="SUPFAM" id="SSF82171">
    <property type="entry name" value="DPP6 N-terminal domain-like"/>
    <property type="match status" value="1"/>
</dbReference>
<dbReference type="STRING" id="51028.A0A0N4V2P6"/>